<evidence type="ECO:0000313" key="7">
    <source>
        <dbReference type="EMBL" id="VAW57554.1"/>
    </source>
</evidence>
<dbReference type="EMBL" id="UOFF01000418">
    <property type="protein sequence ID" value="VAW57554.1"/>
    <property type="molecule type" value="Genomic_DNA"/>
</dbReference>
<evidence type="ECO:0000256" key="5">
    <source>
        <dbReference type="ARBA" id="ARBA00023288"/>
    </source>
</evidence>
<keyword evidence="4" id="KW-0998">Cell outer membrane</keyword>
<dbReference type="GO" id="GO:0051205">
    <property type="term" value="P:protein insertion into membrane"/>
    <property type="evidence" value="ECO:0007669"/>
    <property type="project" value="TreeGrafter"/>
</dbReference>
<protein>
    <submittedName>
        <fullName evidence="7">Outer membrane beta-barrel assembly protein BamD</fullName>
    </submittedName>
</protein>
<dbReference type="InterPro" id="IPR017689">
    <property type="entry name" value="BamD"/>
</dbReference>
<gene>
    <name evidence="7" type="ORF">MNBD_GAMMA07-791</name>
</gene>
<dbReference type="PANTHER" id="PTHR37423:SF1">
    <property type="entry name" value="OUTER MEMBRANE PROTEIN ASSEMBLY FACTOR BAMD"/>
    <property type="match status" value="1"/>
</dbReference>
<dbReference type="AlphaFoldDB" id="A0A3B0XN46"/>
<accession>A0A3B0XN46</accession>
<dbReference type="InterPro" id="IPR039565">
    <property type="entry name" value="BamD-like"/>
</dbReference>
<dbReference type="SUPFAM" id="SSF48452">
    <property type="entry name" value="TPR-like"/>
    <property type="match status" value="1"/>
</dbReference>
<evidence type="ECO:0000256" key="2">
    <source>
        <dbReference type="ARBA" id="ARBA00023136"/>
    </source>
</evidence>
<dbReference type="InterPro" id="IPR011990">
    <property type="entry name" value="TPR-like_helical_dom_sf"/>
</dbReference>
<reference evidence="7" key="1">
    <citation type="submission" date="2018-06" db="EMBL/GenBank/DDBJ databases">
        <authorList>
            <person name="Zhirakovskaya E."/>
        </authorList>
    </citation>
    <scope>NUCLEOTIDE SEQUENCE</scope>
</reference>
<dbReference type="PANTHER" id="PTHR37423">
    <property type="entry name" value="SOLUBLE LYTIC MUREIN TRANSGLYCOSYLASE-RELATED"/>
    <property type="match status" value="1"/>
</dbReference>
<keyword evidence="1" id="KW-0732">Signal</keyword>
<dbReference type="Gene3D" id="1.25.40.10">
    <property type="entry name" value="Tetratricopeptide repeat domain"/>
    <property type="match status" value="1"/>
</dbReference>
<dbReference type="HAMAP" id="MF_00922">
    <property type="entry name" value="OM_assembly_BamD"/>
    <property type="match status" value="1"/>
</dbReference>
<sequence>MIRQLAPLILTLFLLACSDDEVKTDPFADWTALDFYEEATSSLQAGEFEEAIRNLENLEARFPFSSYARQAQLDVAYAYYKFEEPESAIAAADRFIRINPRDKNVDYAWYLKGLADYNRGTGFLDSFFPRDLSLHDNKSMRDALRSFSILVERYPDSRYAIDAYQHMVYLRNKLAEAEIHAANYYIKRKAWLAAANRGKFVLENYPTTPASREGLKIMIRAYNALDLPDLAADAQHVLDTNTGVKQKEAEIENTELEAPNSIP</sequence>
<proteinExistence type="inferred from homology"/>
<dbReference type="CDD" id="cd15830">
    <property type="entry name" value="BamD"/>
    <property type="match status" value="1"/>
</dbReference>
<dbReference type="NCBIfam" id="TIGR03302">
    <property type="entry name" value="OM_YfiO"/>
    <property type="match status" value="1"/>
</dbReference>
<keyword evidence="2" id="KW-0472">Membrane</keyword>
<keyword evidence="5" id="KW-0449">Lipoprotein</keyword>
<organism evidence="7">
    <name type="scientific">hydrothermal vent metagenome</name>
    <dbReference type="NCBI Taxonomy" id="652676"/>
    <lineage>
        <taxon>unclassified sequences</taxon>
        <taxon>metagenomes</taxon>
        <taxon>ecological metagenomes</taxon>
    </lineage>
</organism>
<dbReference type="PROSITE" id="PS51257">
    <property type="entry name" value="PROKAR_LIPOPROTEIN"/>
    <property type="match status" value="1"/>
</dbReference>
<evidence type="ECO:0000256" key="3">
    <source>
        <dbReference type="ARBA" id="ARBA00023139"/>
    </source>
</evidence>
<evidence type="ECO:0000259" key="6">
    <source>
        <dbReference type="Pfam" id="PF13525"/>
    </source>
</evidence>
<feature type="domain" description="Outer membrane lipoprotein BamD-like" evidence="6">
    <location>
        <begin position="31"/>
        <end position="235"/>
    </location>
</feature>
<evidence type="ECO:0000256" key="4">
    <source>
        <dbReference type="ARBA" id="ARBA00023237"/>
    </source>
</evidence>
<dbReference type="Pfam" id="PF13525">
    <property type="entry name" value="YfiO"/>
    <property type="match status" value="1"/>
</dbReference>
<evidence type="ECO:0000256" key="1">
    <source>
        <dbReference type="ARBA" id="ARBA00022729"/>
    </source>
</evidence>
<keyword evidence="3" id="KW-0564">Palmitate</keyword>
<name>A0A3B0XN46_9ZZZZ</name>
<dbReference type="GO" id="GO:1990063">
    <property type="term" value="C:Bam protein complex"/>
    <property type="evidence" value="ECO:0007669"/>
    <property type="project" value="TreeGrafter"/>
</dbReference>